<dbReference type="Pfam" id="PF00512">
    <property type="entry name" value="HisKA"/>
    <property type="match status" value="1"/>
</dbReference>
<keyword evidence="9" id="KW-0067">ATP-binding</keyword>
<dbReference type="Gene3D" id="1.10.8.500">
    <property type="entry name" value="HAMP domain in histidine kinase"/>
    <property type="match status" value="1"/>
</dbReference>
<keyword evidence="7" id="KW-0547">Nucleotide-binding</keyword>
<evidence type="ECO:0000256" key="1">
    <source>
        <dbReference type="ARBA" id="ARBA00000085"/>
    </source>
</evidence>
<dbReference type="Gene3D" id="3.30.565.10">
    <property type="entry name" value="Histidine kinase-like ATPase, C-terminal domain"/>
    <property type="match status" value="1"/>
</dbReference>
<dbReference type="CDD" id="cd00082">
    <property type="entry name" value="HisKA"/>
    <property type="match status" value="1"/>
</dbReference>
<dbReference type="InterPro" id="IPR004358">
    <property type="entry name" value="Sig_transdc_His_kin-like_C"/>
</dbReference>
<evidence type="ECO:0000256" key="8">
    <source>
        <dbReference type="ARBA" id="ARBA00022777"/>
    </source>
</evidence>
<dbReference type="Pfam" id="PF16750">
    <property type="entry name" value="HK_sensor"/>
    <property type="match status" value="1"/>
</dbReference>
<accession>A0ABX7IN72</accession>
<keyword evidence="6" id="KW-0808">Transferase</keyword>
<keyword evidence="10" id="KW-0472">Membrane</keyword>
<evidence type="ECO:0000256" key="5">
    <source>
        <dbReference type="ARBA" id="ARBA00022553"/>
    </source>
</evidence>
<dbReference type="InterPro" id="IPR031930">
    <property type="entry name" value="HK_sensor"/>
</dbReference>
<keyword evidence="5" id="KW-0597">Phosphoprotein</keyword>
<dbReference type="InterPro" id="IPR003660">
    <property type="entry name" value="HAMP_dom"/>
</dbReference>
<proteinExistence type="predicted"/>
<dbReference type="SUPFAM" id="SSF158472">
    <property type="entry name" value="HAMP domain-like"/>
    <property type="match status" value="1"/>
</dbReference>
<dbReference type="InterPro" id="IPR050980">
    <property type="entry name" value="2C_sensor_his_kinase"/>
</dbReference>
<dbReference type="CDD" id="cd06225">
    <property type="entry name" value="HAMP"/>
    <property type="match status" value="1"/>
</dbReference>
<sequence>MKKRLLWKLLGVISIGTVALFWLIDLVASHTEDSMSYIDQTYRTELRSYAKEAERIMTTKGDAALAVWIKNLEQKENTWIAITRPALETLADTDFSDRYKSEFTLGRSLDWKIHLYFRENPTMDILFSDGKTHFLIQLPQRMRPGSNLLIIDLLLQIALPCLILCLITFVLYRQVMRPLRRLEHATQAFSEGDFNARAGNTPDKQNDELTHLTAIFDAMAGRISTLIVDQRQLLADLSHELRTPLTRLNIAVDCVEQDLDKQQALARLRYESSNMQELIDDALTLAWFNTESPKLALEPLDIVDLLQIIIEDAHFEHPEHPLQLEIAKPSIFVQSAQQALAAALENTIRNALAHTSTKQAVKVRVSTLDNRACIYVDDQGPGVPEEYLEDIFKPFFRIQKQDKRTRESRAISSKKSGYGLGLALAKRQILALDGTIKAFNRYNDQNTIQGLTLLISLPLSHDNAHSTAE</sequence>
<dbReference type="PROSITE" id="PS50885">
    <property type="entry name" value="HAMP"/>
    <property type="match status" value="1"/>
</dbReference>
<evidence type="ECO:0000259" key="12">
    <source>
        <dbReference type="PROSITE" id="PS50885"/>
    </source>
</evidence>
<evidence type="ECO:0000256" key="9">
    <source>
        <dbReference type="ARBA" id="ARBA00022840"/>
    </source>
</evidence>
<dbReference type="GO" id="GO:0016301">
    <property type="term" value="F:kinase activity"/>
    <property type="evidence" value="ECO:0007669"/>
    <property type="project" value="UniProtKB-KW"/>
</dbReference>
<reference evidence="13 14" key="1">
    <citation type="submission" date="2021-02" db="EMBL/GenBank/DDBJ databases">
        <title>The genome of Marinomonas foliarum JZW.</title>
        <authorList>
            <person name="Sun M."/>
        </authorList>
    </citation>
    <scope>NUCLEOTIDE SEQUENCE [LARGE SCALE GENOMIC DNA]</scope>
    <source>
        <strain evidence="13 14">JZW</strain>
    </source>
</reference>
<dbReference type="SUPFAM" id="SSF47384">
    <property type="entry name" value="Homodimeric domain of signal transducing histidine kinase"/>
    <property type="match status" value="1"/>
</dbReference>
<dbReference type="Gene3D" id="1.10.287.130">
    <property type="match status" value="1"/>
</dbReference>
<evidence type="ECO:0000313" key="13">
    <source>
        <dbReference type="EMBL" id="QRV23790.1"/>
    </source>
</evidence>
<keyword evidence="8 13" id="KW-0418">Kinase</keyword>
<feature type="domain" description="Histidine kinase" evidence="11">
    <location>
        <begin position="236"/>
        <end position="461"/>
    </location>
</feature>
<feature type="transmembrane region" description="Helical" evidence="10">
    <location>
        <begin position="148"/>
        <end position="172"/>
    </location>
</feature>
<dbReference type="EC" id="2.7.13.3" evidence="3"/>
<dbReference type="SMART" id="SM00388">
    <property type="entry name" value="HisKA"/>
    <property type="match status" value="1"/>
</dbReference>
<dbReference type="Pfam" id="PF02518">
    <property type="entry name" value="HATPase_c"/>
    <property type="match status" value="1"/>
</dbReference>
<dbReference type="InterPro" id="IPR005467">
    <property type="entry name" value="His_kinase_dom"/>
</dbReference>
<comment type="catalytic activity">
    <reaction evidence="1">
        <text>ATP + protein L-histidine = ADP + protein N-phospho-L-histidine.</text>
        <dbReference type="EC" id="2.7.13.3"/>
    </reaction>
</comment>
<dbReference type="RefSeq" id="WP_205114450.1">
    <property type="nucleotide sequence ID" value="NZ_CP070273.1"/>
</dbReference>
<dbReference type="InterPro" id="IPR036097">
    <property type="entry name" value="HisK_dim/P_sf"/>
</dbReference>
<keyword evidence="10" id="KW-1133">Transmembrane helix</keyword>
<evidence type="ECO:0000256" key="3">
    <source>
        <dbReference type="ARBA" id="ARBA00012438"/>
    </source>
</evidence>
<comment type="subcellular location">
    <subcellularLocation>
        <location evidence="2">Cell membrane</location>
        <topology evidence="2">Multi-pass membrane protein</topology>
    </subcellularLocation>
</comment>
<dbReference type="PROSITE" id="PS50109">
    <property type="entry name" value="HIS_KIN"/>
    <property type="match status" value="1"/>
</dbReference>
<keyword evidence="4" id="KW-1003">Cell membrane</keyword>
<organism evidence="13 14">
    <name type="scientific">Marinomonas foliarum</name>
    <dbReference type="NCBI Taxonomy" id="491950"/>
    <lineage>
        <taxon>Bacteria</taxon>
        <taxon>Pseudomonadati</taxon>
        <taxon>Pseudomonadota</taxon>
        <taxon>Gammaproteobacteria</taxon>
        <taxon>Oceanospirillales</taxon>
        <taxon>Oceanospirillaceae</taxon>
        <taxon>Marinomonas</taxon>
    </lineage>
</organism>
<dbReference type="EMBL" id="CP070273">
    <property type="protein sequence ID" value="QRV23790.1"/>
    <property type="molecule type" value="Genomic_DNA"/>
</dbReference>
<dbReference type="Proteomes" id="UP000644167">
    <property type="component" value="Chromosome"/>
</dbReference>
<evidence type="ECO:0000313" key="14">
    <source>
        <dbReference type="Proteomes" id="UP000644167"/>
    </source>
</evidence>
<dbReference type="Gene3D" id="3.30.450.170">
    <property type="entry name" value="Two-component histidine kinase, sensor domain"/>
    <property type="match status" value="1"/>
</dbReference>
<dbReference type="InterPro" id="IPR038428">
    <property type="entry name" value="HK_sensor_dom_sf"/>
</dbReference>
<dbReference type="InterPro" id="IPR003661">
    <property type="entry name" value="HisK_dim/P_dom"/>
</dbReference>
<dbReference type="SMART" id="SM00304">
    <property type="entry name" value="HAMP"/>
    <property type="match status" value="1"/>
</dbReference>
<evidence type="ECO:0000259" key="11">
    <source>
        <dbReference type="PROSITE" id="PS50109"/>
    </source>
</evidence>
<evidence type="ECO:0000256" key="4">
    <source>
        <dbReference type="ARBA" id="ARBA00022475"/>
    </source>
</evidence>
<protein>
    <recommendedName>
        <fullName evidence="3">histidine kinase</fullName>
        <ecNumber evidence="3">2.7.13.3</ecNumber>
    </recommendedName>
</protein>
<dbReference type="Pfam" id="PF00672">
    <property type="entry name" value="HAMP"/>
    <property type="match status" value="1"/>
</dbReference>
<dbReference type="PRINTS" id="PR00344">
    <property type="entry name" value="BCTRLSENSOR"/>
</dbReference>
<evidence type="ECO:0000256" key="2">
    <source>
        <dbReference type="ARBA" id="ARBA00004651"/>
    </source>
</evidence>
<gene>
    <name evidence="13" type="ORF">JSY38_17530</name>
</gene>
<evidence type="ECO:0000256" key="6">
    <source>
        <dbReference type="ARBA" id="ARBA00022679"/>
    </source>
</evidence>
<feature type="transmembrane region" description="Helical" evidence="10">
    <location>
        <begin position="5"/>
        <end position="24"/>
    </location>
</feature>
<name>A0ABX7IN72_9GAMM</name>
<keyword evidence="14" id="KW-1185">Reference proteome</keyword>
<dbReference type="SUPFAM" id="SSF55874">
    <property type="entry name" value="ATPase domain of HSP90 chaperone/DNA topoisomerase II/histidine kinase"/>
    <property type="match status" value="1"/>
</dbReference>
<dbReference type="SMART" id="SM00387">
    <property type="entry name" value="HATPase_c"/>
    <property type="match status" value="1"/>
</dbReference>
<dbReference type="PANTHER" id="PTHR44936:SF10">
    <property type="entry name" value="SENSOR PROTEIN RSTB"/>
    <property type="match status" value="1"/>
</dbReference>
<dbReference type="InterPro" id="IPR036890">
    <property type="entry name" value="HATPase_C_sf"/>
</dbReference>
<feature type="domain" description="HAMP" evidence="12">
    <location>
        <begin position="173"/>
        <end position="228"/>
    </location>
</feature>
<dbReference type="PANTHER" id="PTHR44936">
    <property type="entry name" value="SENSOR PROTEIN CREC"/>
    <property type="match status" value="1"/>
</dbReference>
<evidence type="ECO:0000256" key="10">
    <source>
        <dbReference type="SAM" id="Phobius"/>
    </source>
</evidence>
<keyword evidence="10" id="KW-0812">Transmembrane</keyword>
<dbReference type="InterPro" id="IPR003594">
    <property type="entry name" value="HATPase_dom"/>
</dbReference>
<evidence type="ECO:0000256" key="7">
    <source>
        <dbReference type="ARBA" id="ARBA00022741"/>
    </source>
</evidence>